<reference evidence="1" key="1">
    <citation type="journal article" date="2023" name="G3 (Bethesda)">
        <title>A reference genome for the long-term kleptoplast-retaining sea slug Elysia crispata morphotype clarki.</title>
        <authorList>
            <person name="Eastman K.E."/>
            <person name="Pendleton A.L."/>
            <person name="Shaikh M.A."/>
            <person name="Suttiyut T."/>
            <person name="Ogas R."/>
            <person name="Tomko P."/>
            <person name="Gavelis G."/>
            <person name="Widhalm J.R."/>
            <person name="Wisecaver J.H."/>
        </authorList>
    </citation>
    <scope>NUCLEOTIDE SEQUENCE</scope>
    <source>
        <strain evidence="1">ECLA1</strain>
    </source>
</reference>
<organism evidence="1 2">
    <name type="scientific">Elysia crispata</name>
    <name type="common">lettuce slug</name>
    <dbReference type="NCBI Taxonomy" id="231223"/>
    <lineage>
        <taxon>Eukaryota</taxon>
        <taxon>Metazoa</taxon>
        <taxon>Spiralia</taxon>
        <taxon>Lophotrochozoa</taxon>
        <taxon>Mollusca</taxon>
        <taxon>Gastropoda</taxon>
        <taxon>Heterobranchia</taxon>
        <taxon>Euthyneura</taxon>
        <taxon>Panpulmonata</taxon>
        <taxon>Sacoglossa</taxon>
        <taxon>Placobranchoidea</taxon>
        <taxon>Plakobranchidae</taxon>
        <taxon>Elysia</taxon>
    </lineage>
</organism>
<accession>A0AAE0YTZ0</accession>
<dbReference type="Proteomes" id="UP001283361">
    <property type="component" value="Unassembled WGS sequence"/>
</dbReference>
<name>A0AAE0YTZ0_9GAST</name>
<sequence length="75" mass="8188">MGWTIYAPRCSVDTFSYGASGDGKACIELLRGRGRAPAALASHTHTNVRQDSTADYMVHQGSHCCLKQQLILAHR</sequence>
<dbReference type="AlphaFoldDB" id="A0AAE0YTZ0"/>
<evidence type="ECO:0000313" key="1">
    <source>
        <dbReference type="EMBL" id="KAK3757279.1"/>
    </source>
</evidence>
<comment type="caution">
    <text evidence="1">The sequence shown here is derived from an EMBL/GenBank/DDBJ whole genome shotgun (WGS) entry which is preliminary data.</text>
</comment>
<dbReference type="EMBL" id="JAWDGP010005397">
    <property type="protein sequence ID" value="KAK3757279.1"/>
    <property type="molecule type" value="Genomic_DNA"/>
</dbReference>
<proteinExistence type="predicted"/>
<protein>
    <submittedName>
        <fullName evidence="1">Uncharacterized protein</fullName>
    </submittedName>
</protein>
<keyword evidence="2" id="KW-1185">Reference proteome</keyword>
<gene>
    <name evidence="1" type="ORF">RRG08_054496</name>
</gene>
<evidence type="ECO:0000313" key="2">
    <source>
        <dbReference type="Proteomes" id="UP001283361"/>
    </source>
</evidence>